<sequence>MSSVKEYFSGIGEGLVSLLKGMSVTGREFVTPKVTEEYPDNRATLKIGDRFRACLELIYDENGNHKCIACGLCQMNCPNGTIQIISKMVELPDGKKKKKLDKYIYDLGSCTFCQMCVDSCPHHAIRFTNDFEQAVFTRSKLVKQLNYLPEKEDPVPAPKPASVAEAAKPATDAKVENTAEKPAADGKQ</sequence>
<keyword evidence="7" id="KW-0408">Iron</keyword>
<evidence type="ECO:0000256" key="12">
    <source>
        <dbReference type="SAM" id="MobiDB-lite"/>
    </source>
</evidence>
<keyword evidence="8" id="KW-0411">Iron-sulfur</keyword>
<dbReference type="GO" id="GO:0048038">
    <property type="term" value="F:quinone binding"/>
    <property type="evidence" value="ECO:0007669"/>
    <property type="project" value="UniProtKB-KW"/>
</dbReference>
<evidence type="ECO:0000256" key="10">
    <source>
        <dbReference type="ARBA" id="ARBA00023075"/>
    </source>
</evidence>
<keyword evidence="1" id="KW-1003">Cell membrane</keyword>
<dbReference type="InterPro" id="IPR017896">
    <property type="entry name" value="4Fe4S_Fe-S-bd"/>
</dbReference>
<dbReference type="PANTHER" id="PTHR10849:SF24">
    <property type="entry name" value="NADH-QUINONE OXIDOREDUCTASE SUBUNIT I 2"/>
    <property type="match status" value="1"/>
</dbReference>
<name>A0A9D9IS42_9BACT</name>
<keyword evidence="3" id="KW-0874">Quinone</keyword>
<dbReference type="AlphaFoldDB" id="A0A9D9IS42"/>
<organism evidence="14 15">
    <name type="scientific">Candidatus Limisoma faecipullorum</name>
    <dbReference type="NCBI Taxonomy" id="2840854"/>
    <lineage>
        <taxon>Bacteria</taxon>
        <taxon>Pseudomonadati</taxon>
        <taxon>Bacteroidota</taxon>
        <taxon>Bacteroidia</taxon>
        <taxon>Bacteroidales</taxon>
        <taxon>Candidatus Limisoma</taxon>
    </lineage>
</organism>
<evidence type="ECO:0000256" key="1">
    <source>
        <dbReference type="ARBA" id="ARBA00022475"/>
    </source>
</evidence>
<dbReference type="PROSITE" id="PS51379">
    <property type="entry name" value="4FE4S_FER_2"/>
    <property type="match status" value="2"/>
</dbReference>
<reference evidence="14" key="2">
    <citation type="journal article" date="2021" name="PeerJ">
        <title>Extensive microbial diversity within the chicken gut microbiome revealed by metagenomics and culture.</title>
        <authorList>
            <person name="Gilroy R."/>
            <person name="Ravi A."/>
            <person name="Getino M."/>
            <person name="Pursley I."/>
            <person name="Horton D.L."/>
            <person name="Alikhan N.F."/>
            <person name="Baker D."/>
            <person name="Gharbi K."/>
            <person name="Hall N."/>
            <person name="Watson M."/>
            <person name="Adriaenssens E.M."/>
            <person name="Foster-Nyarko E."/>
            <person name="Jarju S."/>
            <person name="Secka A."/>
            <person name="Antonio M."/>
            <person name="Oren A."/>
            <person name="Chaudhuri R.R."/>
            <person name="La Ragione R."/>
            <person name="Hildebrand F."/>
            <person name="Pallen M.J."/>
        </authorList>
    </citation>
    <scope>NUCLEOTIDE SEQUENCE</scope>
    <source>
        <strain evidence="14">6919</strain>
    </source>
</reference>
<accession>A0A9D9IS42</accession>
<gene>
    <name evidence="14" type="ORF">IAB88_06560</name>
</gene>
<dbReference type="Gene3D" id="3.30.70.3270">
    <property type="match status" value="1"/>
</dbReference>
<evidence type="ECO:0000256" key="4">
    <source>
        <dbReference type="ARBA" id="ARBA00022723"/>
    </source>
</evidence>
<dbReference type="PANTHER" id="PTHR10849">
    <property type="entry name" value="NADH DEHYDROGENASE UBIQUINONE IRON-SULFUR PROTEIN 8, MITOCHONDRIAL"/>
    <property type="match status" value="1"/>
</dbReference>
<reference evidence="14" key="1">
    <citation type="submission" date="2020-10" db="EMBL/GenBank/DDBJ databases">
        <authorList>
            <person name="Gilroy R."/>
        </authorList>
    </citation>
    <scope>NUCLEOTIDE SEQUENCE</scope>
    <source>
        <strain evidence="14">6919</strain>
    </source>
</reference>
<dbReference type="GO" id="GO:0046872">
    <property type="term" value="F:metal ion binding"/>
    <property type="evidence" value="ECO:0007669"/>
    <property type="project" value="UniProtKB-KW"/>
</dbReference>
<dbReference type="Pfam" id="PF12838">
    <property type="entry name" value="Fer4_7"/>
    <property type="match status" value="1"/>
</dbReference>
<feature type="domain" description="4Fe-4S ferredoxin-type" evidence="13">
    <location>
        <begin position="101"/>
        <end position="130"/>
    </location>
</feature>
<keyword evidence="2" id="KW-0004">4Fe-4S</keyword>
<evidence type="ECO:0000256" key="3">
    <source>
        <dbReference type="ARBA" id="ARBA00022719"/>
    </source>
</evidence>
<dbReference type="EMBL" id="JADIMC010000074">
    <property type="protein sequence ID" value="MBO8476638.1"/>
    <property type="molecule type" value="Genomic_DNA"/>
</dbReference>
<keyword evidence="10" id="KW-0830">Ubiquinone</keyword>
<feature type="domain" description="4Fe-4S ferredoxin-type" evidence="13">
    <location>
        <begin position="55"/>
        <end position="87"/>
    </location>
</feature>
<evidence type="ECO:0000256" key="8">
    <source>
        <dbReference type="ARBA" id="ARBA00023014"/>
    </source>
</evidence>
<dbReference type="GO" id="GO:0016020">
    <property type="term" value="C:membrane"/>
    <property type="evidence" value="ECO:0007669"/>
    <property type="project" value="InterPro"/>
</dbReference>
<dbReference type="PROSITE" id="PS00198">
    <property type="entry name" value="4FE4S_FER_1"/>
    <property type="match status" value="2"/>
</dbReference>
<evidence type="ECO:0000256" key="6">
    <source>
        <dbReference type="ARBA" id="ARBA00022967"/>
    </source>
</evidence>
<keyword evidence="6" id="KW-1278">Translocase</keyword>
<evidence type="ECO:0000313" key="14">
    <source>
        <dbReference type="EMBL" id="MBO8476638.1"/>
    </source>
</evidence>
<evidence type="ECO:0000256" key="5">
    <source>
        <dbReference type="ARBA" id="ARBA00022737"/>
    </source>
</evidence>
<evidence type="ECO:0000256" key="9">
    <source>
        <dbReference type="ARBA" id="ARBA00023027"/>
    </source>
</evidence>
<dbReference type="SUPFAM" id="SSF54862">
    <property type="entry name" value="4Fe-4S ferredoxins"/>
    <property type="match status" value="1"/>
</dbReference>
<dbReference type="InterPro" id="IPR010226">
    <property type="entry name" value="NADH_quinone_OxRdtase_chainI"/>
</dbReference>
<feature type="region of interest" description="Disordered" evidence="12">
    <location>
        <begin position="151"/>
        <end position="188"/>
    </location>
</feature>
<dbReference type="Proteomes" id="UP000823598">
    <property type="component" value="Unassembled WGS sequence"/>
</dbReference>
<dbReference type="GO" id="GO:0016651">
    <property type="term" value="F:oxidoreductase activity, acting on NAD(P)H"/>
    <property type="evidence" value="ECO:0007669"/>
    <property type="project" value="InterPro"/>
</dbReference>
<keyword evidence="11" id="KW-0472">Membrane</keyword>
<proteinExistence type="predicted"/>
<evidence type="ECO:0000256" key="2">
    <source>
        <dbReference type="ARBA" id="ARBA00022485"/>
    </source>
</evidence>
<comment type="caution">
    <text evidence="14">The sequence shown here is derived from an EMBL/GenBank/DDBJ whole genome shotgun (WGS) entry which is preliminary data.</text>
</comment>
<evidence type="ECO:0000259" key="13">
    <source>
        <dbReference type="PROSITE" id="PS51379"/>
    </source>
</evidence>
<keyword evidence="4" id="KW-0479">Metal-binding</keyword>
<evidence type="ECO:0000256" key="11">
    <source>
        <dbReference type="ARBA" id="ARBA00023136"/>
    </source>
</evidence>
<keyword evidence="5" id="KW-0677">Repeat</keyword>
<protein>
    <submittedName>
        <fullName evidence="14">4Fe-4S binding protein</fullName>
    </submittedName>
</protein>
<feature type="compositionally biased region" description="Basic and acidic residues" evidence="12">
    <location>
        <begin position="171"/>
        <end position="188"/>
    </location>
</feature>
<keyword evidence="9" id="KW-0520">NAD</keyword>
<evidence type="ECO:0000256" key="7">
    <source>
        <dbReference type="ARBA" id="ARBA00023004"/>
    </source>
</evidence>
<evidence type="ECO:0000313" key="15">
    <source>
        <dbReference type="Proteomes" id="UP000823598"/>
    </source>
</evidence>
<dbReference type="GO" id="GO:0051539">
    <property type="term" value="F:4 iron, 4 sulfur cluster binding"/>
    <property type="evidence" value="ECO:0007669"/>
    <property type="project" value="UniProtKB-KW"/>
</dbReference>
<dbReference type="InterPro" id="IPR017900">
    <property type="entry name" value="4Fe4S_Fe_S_CS"/>
</dbReference>